<dbReference type="EMBL" id="BPLR01014122">
    <property type="protein sequence ID" value="GIY66494.1"/>
    <property type="molecule type" value="Genomic_DNA"/>
</dbReference>
<reference evidence="1 2" key="1">
    <citation type="submission" date="2021-06" db="EMBL/GenBank/DDBJ databases">
        <title>Caerostris extrusa draft genome.</title>
        <authorList>
            <person name="Kono N."/>
            <person name="Arakawa K."/>
        </authorList>
    </citation>
    <scope>NUCLEOTIDE SEQUENCE [LARGE SCALE GENOMIC DNA]</scope>
</reference>
<proteinExistence type="predicted"/>
<comment type="caution">
    <text evidence="1">The sequence shown here is derived from an EMBL/GenBank/DDBJ whole genome shotgun (WGS) entry which is preliminary data.</text>
</comment>
<evidence type="ECO:0000313" key="2">
    <source>
        <dbReference type="Proteomes" id="UP001054945"/>
    </source>
</evidence>
<protein>
    <submittedName>
        <fullName evidence="1">Uncharacterized protein</fullName>
    </submittedName>
</protein>
<keyword evidence="2" id="KW-1185">Reference proteome</keyword>
<dbReference type="Proteomes" id="UP001054945">
    <property type="component" value="Unassembled WGS sequence"/>
</dbReference>
<organism evidence="1 2">
    <name type="scientific">Caerostris extrusa</name>
    <name type="common">Bark spider</name>
    <name type="synonym">Caerostris bankana</name>
    <dbReference type="NCBI Taxonomy" id="172846"/>
    <lineage>
        <taxon>Eukaryota</taxon>
        <taxon>Metazoa</taxon>
        <taxon>Ecdysozoa</taxon>
        <taxon>Arthropoda</taxon>
        <taxon>Chelicerata</taxon>
        <taxon>Arachnida</taxon>
        <taxon>Araneae</taxon>
        <taxon>Araneomorphae</taxon>
        <taxon>Entelegynae</taxon>
        <taxon>Araneoidea</taxon>
        <taxon>Araneidae</taxon>
        <taxon>Caerostris</taxon>
    </lineage>
</organism>
<sequence>MRIEKGIHKRCYEPRNKRKNLKWEFKTPFEIFKRRNKRLVFYSILASEYANQVLIPPSAQHPLPSQLLNRLPVSHPLPPDCFPSSVGMATR</sequence>
<accession>A0AAV4V9B8</accession>
<evidence type="ECO:0000313" key="1">
    <source>
        <dbReference type="EMBL" id="GIY66494.1"/>
    </source>
</evidence>
<name>A0AAV4V9B8_CAEEX</name>
<dbReference type="AlphaFoldDB" id="A0AAV4V9B8"/>
<gene>
    <name evidence="1" type="ORF">CEXT_351741</name>
</gene>